<dbReference type="PANTHER" id="PTHR48111:SF1">
    <property type="entry name" value="TWO-COMPONENT RESPONSE REGULATOR ORR33"/>
    <property type="match status" value="1"/>
</dbReference>
<gene>
    <name evidence="9" type="primary">dctD</name>
    <name evidence="9" type="ORF">SCARR_03362</name>
</gene>
<dbReference type="InterPro" id="IPR039420">
    <property type="entry name" value="WalR-like"/>
</dbReference>
<dbReference type="PROSITE" id="PS50110">
    <property type="entry name" value="RESPONSE_REGULATORY"/>
    <property type="match status" value="1"/>
</dbReference>
<evidence type="ECO:0000256" key="4">
    <source>
        <dbReference type="ARBA" id="ARBA00023125"/>
    </source>
</evidence>
<keyword evidence="3" id="KW-0805">Transcription regulation</keyword>
<keyword evidence="4" id="KW-0238">DNA-binding</keyword>
<dbReference type="GO" id="GO:0000156">
    <property type="term" value="F:phosphorelay response regulator activity"/>
    <property type="evidence" value="ECO:0007669"/>
    <property type="project" value="TreeGrafter"/>
</dbReference>
<organism evidence="9 10">
    <name type="scientific">Pontiella sulfatireligans</name>
    <dbReference type="NCBI Taxonomy" id="2750658"/>
    <lineage>
        <taxon>Bacteria</taxon>
        <taxon>Pseudomonadati</taxon>
        <taxon>Kiritimatiellota</taxon>
        <taxon>Kiritimatiellia</taxon>
        <taxon>Kiritimatiellales</taxon>
        <taxon>Pontiellaceae</taxon>
        <taxon>Pontiella</taxon>
    </lineage>
</organism>
<keyword evidence="7" id="KW-0175">Coiled coil</keyword>
<dbReference type="PANTHER" id="PTHR48111">
    <property type="entry name" value="REGULATOR OF RPOS"/>
    <property type="match status" value="1"/>
</dbReference>
<feature type="modified residue" description="4-aspartylphosphate" evidence="6">
    <location>
        <position position="57"/>
    </location>
</feature>
<keyword evidence="5" id="KW-0804">Transcription</keyword>
<reference evidence="9 10" key="1">
    <citation type="submission" date="2019-04" db="EMBL/GenBank/DDBJ databases">
        <authorList>
            <person name="Van Vliet M D."/>
        </authorList>
    </citation>
    <scope>NUCLEOTIDE SEQUENCE [LARGE SCALE GENOMIC DNA]</scope>
    <source>
        <strain evidence="9 10">F21</strain>
    </source>
</reference>
<dbReference type="Pfam" id="PF00072">
    <property type="entry name" value="Response_reg"/>
    <property type="match status" value="1"/>
</dbReference>
<dbReference type="Gene3D" id="3.40.50.2300">
    <property type="match status" value="1"/>
</dbReference>
<dbReference type="InterPro" id="IPR011006">
    <property type="entry name" value="CheY-like_superfamily"/>
</dbReference>
<evidence type="ECO:0000313" key="10">
    <source>
        <dbReference type="Proteomes" id="UP000346198"/>
    </source>
</evidence>
<evidence type="ECO:0000256" key="2">
    <source>
        <dbReference type="ARBA" id="ARBA00023012"/>
    </source>
</evidence>
<evidence type="ECO:0000256" key="3">
    <source>
        <dbReference type="ARBA" id="ARBA00023015"/>
    </source>
</evidence>
<dbReference type="RefSeq" id="WP_136062769.1">
    <property type="nucleotide sequence ID" value="NZ_CAAHFH010000002.1"/>
</dbReference>
<dbReference type="GO" id="GO:0032993">
    <property type="term" value="C:protein-DNA complex"/>
    <property type="evidence" value="ECO:0007669"/>
    <property type="project" value="TreeGrafter"/>
</dbReference>
<accession>A0A6C2ULZ5</accession>
<dbReference type="AlphaFoldDB" id="A0A6C2ULZ5"/>
<dbReference type="InterPro" id="IPR001789">
    <property type="entry name" value="Sig_transdc_resp-reg_receiver"/>
</dbReference>
<protein>
    <submittedName>
        <fullName evidence="9">C4-dicarboxylate transport transcriptional regulatory protein DctD</fullName>
    </submittedName>
</protein>
<dbReference type="GO" id="GO:0006355">
    <property type="term" value="P:regulation of DNA-templated transcription"/>
    <property type="evidence" value="ECO:0007669"/>
    <property type="project" value="TreeGrafter"/>
</dbReference>
<evidence type="ECO:0000256" key="7">
    <source>
        <dbReference type="SAM" id="Coils"/>
    </source>
</evidence>
<feature type="domain" description="Response regulatory" evidence="8">
    <location>
        <begin position="8"/>
        <end position="122"/>
    </location>
</feature>
<dbReference type="SUPFAM" id="SSF52172">
    <property type="entry name" value="CheY-like"/>
    <property type="match status" value="1"/>
</dbReference>
<dbReference type="EMBL" id="CAAHFH010000002">
    <property type="protein sequence ID" value="VGO21290.1"/>
    <property type="molecule type" value="Genomic_DNA"/>
</dbReference>
<keyword evidence="10" id="KW-1185">Reference proteome</keyword>
<dbReference type="GO" id="GO:0005829">
    <property type="term" value="C:cytosol"/>
    <property type="evidence" value="ECO:0007669"/>
    <property type="project" value="TreeGrafter"/>
</dbReference>
<evidence type="ECO:0000313" key="9">
    <source>
        <dbReference type="EMBL" id="VGO21290.1"/>
    </source>
</evidence>
<proteinExistence type="predicted"/>
<evidence type="ECO:0000259" key="8">
    <source>
        <dbReference type="PROSITE" id="PS50110"/>
    </source>
</evidence>
<feature type="coiled-coil region" evidence="7">
    <location>
        <begin position="125"/>
        <end position="156"/>
    </location>
</feature>
<sequence length="205" mass="23551">MKTKAKTKILVIDDDTAVRESFCFYLEDLEYAVVQATNGREGLKLFEKAAPDIVMVDLRMPDMDGHQVLEKLSQTVPDMPLIVVSGTGRISDTVKALHNGAWDYILKPVNDLSILSHSIEKALERARLLHENRDHQQQLEQEVERRTRELTEKIEEMTRFNRMAAGREHRIIELKRQINALLGELGRPAKYQSPDMIEEDQNSVD</sequence>
<keyword evidence="1 6" id="KW-0597">Phosphoprotein</keyword>
<dbReference type="SMART" id="SM00448">
    <property type="entry name" value="REC"/>
    <property type="match status" value="1"/>
</dbReference>
<evidence type="ECO:0000256" key="6">
    <source>
        <dbReference type="PROSITE-ProRule" id="PRU00169"/>
    </source>
</evidence>
<dbReference type="Proteomes" id="UP000346198">
    <property type="component" value="Unassembled WGS sequence"/>
</dbReference>
<keyword evidence="2" id="KW-0902">Two-component regulatory system</keyword>
<evidence type="ECO:0000256" key="5">
    <source>
        <dbReference type="ARBA" id="ARBA00023163"/>
    </source>
</evidence>
<name>A0A6C2ULZ5_9BACT</name>
<evidence type="ECO:0000256" key="1">
    <source>
        <dbReference type="ARBA" id="ARBA00022553"/>
    </source>
</evidence>
<dbReference type="GO" id="GO:0000976">
    <property type="term" value="F:transcription cis-regulatory region binding"/>
    <property type="evidence" value="ECO:0007669"/>
    <property type="project" value="TreeGrafter"/>
</dbReference>